<proteinExistence type="predicted"/>
<dbReference type="InterPro" id="IPR014347">
    <property type="entry name" value="Tautomerase/MIF_sf"/>
</dbReference>
<reference evidence="1 2" key="1">
    <citation type="submission" date="2016-10" db="EMBL/GenBank/DDBJ databases">
        <authorList>
            <person name="de Groot N.N."/>
        </authorList>
    </citation>
    <scope>NUCLEOTIDE SEQUENCE [LARGE SCALE GENOMIC DNA]</scope>
    <source>
        <strain evidence="1 2">VTM1R29</strain>
    </source>
</reference>
<evidence type="ECO:0000313" key="2">
    <source>
        <dbReference type="Proteomes" id="UP000182764"/>
    </source>
</evidence>
<dbReference type="AlphaFoldDB" id="A0A1H7VEI4"/>
<dbReference type="SUPFAM" id="SSF55331">
    <property type="entry name" value="Tautomerase/MIF"/>
    <property type="match status" value="1"/>
</dbReference>
<dbReference type="Proteomes" id="UP000182764">
    <property type="component" value="Unassembled WGS sequence"/>
</dbReference>
<gene>
    <name evidence="1" type="ORF">SAMN04487839_102224</name>
</gene>
<sequence length="122" mass="13796">MPFIMMKTNLNVTKEQEYELKNTFGQAISLVPGKSEQVLMVGIEGNHSLYLRGEDTPAAYIEVSIFANQSHLGYQEMTLAMTAAVHQILKIPTNQIYLHYHDIKAWGVSGYYMEDSDNGDSY</sequence>
<dbReference type="Pfam" id="PF01187">
    <property type="entry name" value="MIF"/>
    <property type="match status" value="1"/>
</dbReference>
<dbReference type="RefSeq" id="WP_074595994.1">
    <property type="nucleotide sequence ID" value="NZ_FNUH01000003.1"/>
</dbReference>
<accession>A0A1H7VEI4</accession>
<dbReference type="Gene3D" id="3.30.429.10">
    <property type="entry name" value="Macrophage Migration Inhibitory Factor"/>
    <property type="match status" value="1"/>
</dbReference>
<name>A0A1H7VEI4_9STRE</name>
<organism evidence="1 2">
    <name type="scientific">Streptococcus gallolyticus</name>
    <dbReference type="NCBI Taxonomy" id="315405"/>
    <lineage>
        <taxon>Bacteria</taxon>
        <taxon>Bacillati</taxon>
        <taxon>Bacillota</taxon>
        <taxon>Bacilli</taxon>
        <taxon>Lactobacillales</taxon>
        <taxon>Streptococcaceae</taxon>
        <taxon>Streptococcus</taxon>
    </lineage>
</organism>
<dbReference type="InterPro" id="IPR001398">
    <property type="entry name" value="Macrophage_inhib_fac"/>
</dbReference>
<protein>
    <submittedName>
        <fullName evidence="1">Macrophage migration inhibitory factor (MIF)</fullName>
    </submittedName>
</protein>
<evidence type="ECO:0000313" key="1">
    <source>
        <dbReference type="EMBL" id="SEM07480.1"/>
    </source>
</evidence>
<dbReference type="EMBL" id="FOBM01000002">
    <property type="protein sequence ID" value="SEM07480.1"/>
    <property type="molecule type" value="Genomic_DNA"/>
</dbReference>